<sequence length="130" mass="14710">MNGKCLLDTNIVIALFKGEPKVLKELARCKTYVPAIVIGELRYGAEKSERSDSNHTQIDALINEVIVLPITTEMGNYYGEIKNQLRSSGKRIPENDIWIAAISMENDIALFTRDKHFANINDLKTKSWDI</sequence>
<dbReference type="InterPro" id="IPR022907">
    <property type="entry name" value="VapC_family"/>
</dbReference>
<keyword evidence="11" id="KW-1185">Reference proteome</keyword>
<dbReference type="EC" id="3.1.-.-" evidence="8"/>
<keyword evidence="3 8" id="KW-0540">Nuclease</keyword>
<dbReference type="Proteomes" id="UP000486602">
    <property type="component" value="Unassembled WGS sequence"/>
</dbReference>
<dbReference type="GO" id="GO:0004540">
    <property type="term" value="F:RNA nuclease activity"/>
    <property type="evidence" value="ECO:0007669"/>
    <property type="project" value="InterPro"/>
</dbReference>
<feature type="domain" description="PIN" evidence="9">
    <location>
        <begin position="3"/>
        <end position="119"/>
    </location>
</feature>
<dbReference type="Pfam" id="PF01850">
    <property type="entry name" value="PIN"/>
    <property type="match status" value="1"/>
</dbReference>
<evidence type="ECO:0000313" key="10">
    <source>
        <dbReference type="EMBL" id="NEN24124.1"/>
    </source>
</evidence>
<evidence type="ECO:0000256" key="3">
    <source>
        <dbReference type="ARBA" id="ARBA00022722"/>
    </source>
</evidence>
<keyword evidence="5 8" id="KW-0378">Hydrolase</keyword>
<dbReference type="PANTHER" id="PTHR33653:SF1">
    <property type="entry name" value="RIBONUCLEASE VAPC2"/>
    <property type="match status" value="1"/>
</dbReference>
<comment type="similarity">
    <text evidence="7 8">Belongs to the PINc/VapC protein family.</text>
</comment>
<evidence type="ECO:0000256" key="2">
    <source>
        <dbReference type="ARBA" id="ARBA00022649"/>
    </source>
</evidence>
<dbReference type="SUPFAM" id="SSF88723">
    <property type="entry name" value="PIN domain-like"/>
    <property type="match status" value="1"/>
</dbReference>
<dbReference type="RefSeq" id="WP_163285518.1">
    <property type="nucleotide sequence ID" value="NZ_JAAGVY010000020.1"/>
</dbReference>
<dbReference type="InterPro" id="IPR029060">
    <property type="entry name" value="PIN-like_dom_sf"/>
</dbReference>
<dbReference type="GO" id="GO:0000287">
    <property type="term" value="F:magnesium ion binding"/>
    <property type="evidence" value="ECO:0007669"/>
    <property type="project" value="UniProtKB-UniRule"/>
</dbReference>
<dbReference type="Gene3D" id="3.40.50.1010">
    <property type="entry name" value="5'-nuclease"/>
    <property type="match status" value="1"/>
</dbReference>
<evidence type="ECO:0000256" key="4">
    <source>
        <dbReference type="ARBA" id="ARBA00022723"/>
    </source>
</evidence>
<evidence type="ECO:0000256" key="6">
    <source>
        <dbReference type="ARBA" id="ARBA00022842"/>
    </source>
</evidence>
<dbReference type="EMBL" id="JAAGVY010000020">
    <property type="protein sequence ID" value="NEN24124.1"/>
    <property type="molecule type" value="Genomic_DNA"/>
</dbReference>
<dbReference type="PANTHER" id="PTHR33653">
    <property type="entry name" value="RIBONUCLEASE VAPC2"/>
    <property type="match status" value="1"/>
</dbReference>
<keyword evidence="4 8" id="KW-0479">Metal-binding</keyword>
<reference evidence="10 11" key="1">
    <citation type="submission" date="2020-02" db="EMBL/GenBank/DDBJ databases">
        <title>Out from the shadows clarifying the taxonomy of the family Cryomorphaceae and related taxa by utilizing the GTDB taxonomic framework.</title>
        <authorList>
            <person name="Bowman J.P."/>
        </authorList>
    </citation>
    <scope>NUCLEOTIDE SEQUENCE [LARGE SCALE GENOMIC DNA]</scope>
    <source>
        <strain evidence="10 11">QSSC 1-22</strain>
    </source>
</reference>
<dbReference type="InterPro" id="IPR050556">
    <property type="entry name" value="Type_II_TA_system_RNase"/>
</dbReference>
<evidence type="ECO:0000256" key="8">
    <source>
        <dbReference type="HAMAP-Rule" id="MF_00265"/>
    </source>
</evidence>
<name>A0A7K3WRL7_9FLAO</name>
<comment type="function">
    <text evidence="8">Toxic component of a toxin-antitoxin (TA) system. An RNase.</text>
</comment>
<feature type="binding site" evidence="8">
    <location>
        <position position="8"/>
    </location>
    <ligand>
        <name>Mg(2+)</name>
        <dbReference type="ChEBI" id="CHEBI:18420"/>
    </ligand>
</feature>
<dbReference type="SMART" id="SM00670">
    <property type="entry name" value="PINc"/>
    <property type="match status" value="1"/>
</dbReference>
<dbReference type="HAMAP" id="MF_00265">
    <property type="entry name" value="VapC_Nob1"/>
    <property type="match status" value="1"/>
</dbReference>
<dbReference type="AlphaFoldDB" id="A0A7K3WRL7"/>
<dbReference type="InterPro" id="IPR002716">
    <property type="entry name" value="PIN_dom"/>
</dbReference>
<dbReference type="GO" id="GO:0016787">
    <property type="term" value="F:hydrolase activity"/>
    <property type="evidence" value="ECO:0007669"/>
    <property type="project" value="UniProtKB-KW"/>
</dbReference>
<keyword evidence="2 8" id="KW-1277">Toxin-antitoxin system</keyword>
<evidence type="ECO:0000256" key="5">
    <source>
        <dbReference type="ARBA" id="ARBA00022801"/>
    </source>
</evidence>
<evidence type="ECO:0000256" key="7">
    <source>
        <dbReference type="ARBA" id="ARBA00038093"/>
    </source>
</evidence>
<dbReference type="GO" id="GO:0090729">
    <property type="term" value="F:toxin activity"/>
    <property type="evidence" value="ECO:0007669"/>
    <property type="project" value="UniProtKB-KW"/>
</dbReference>
<evidence type="ECO:0000313" key="11">
    <source>
        <dbReference type="Proteomes" id="UP000486602"/>
    </source>
</evidence>
<evidence type="ECO:0000259" key="9">
    <source>
        <dbReference type="SMART" id="SM00670"/>
    </source>
</evidence>
<organism evidence="10 11">
    <name type="scientific">Cryomorpha ignava</name>
    <dbReference type="NCBI Taxonomy" id="101383"/>
    <lineage>
        <taxon>Bacteria</taxon>
        <taxon>Pseudomonadati</taxon>
        <taxon>Bacteroidota</taxon>
        <taxon>Flavobacteriia</taxon>
        <taxon>Flavobacteriales</taxon>
        <taxon>Cryomorphaceae</taxon>
        <taxon>Cryomorpha</taxon>
    </lineage>
</organism>
<keyword evidence="6 8" id="KW-0460">Magnesium</keyword>
<dbReference type="CDD" id="cd18753">
    <property type="entry name" value="PIN_VapC4-5_FitB-like"/>
    <property type="match status" value="1"/>
</dbReference>
<proteinExistence type="inferred from homology"/>
<accession>A0A7K3WRL7</accession>
<comment type="cofactor">
    <cofactor evidence="1 8">
        <name>Mg(2+)</name>
        <dbReference type="ChEBI" id="CHEBI:18420"/>
    </cofactor>
</comment>
<protein>
    <recommendedName>
        <fullName evidence="8">Ribonuclease VapC</fullName>
        <shortName evidence="8">RNase VapC</shortName>
        <ecNumber evidence="8">3.1.-.-</ecNumber>
    </recommendedName>
    <alternativeName>
        <fullName evidence="8">Toxin VapC</fullName>
    </alternativeName>
</protein>
<keyword evidence="8" id="KW-0800">Toxin</keyword>
<feature type="binding site" evidence="8">
    <location>
        <position position="96"/>
    </location>
    <ligand>
        <name>Mg(2+)</name>
        <dbReference type="ChEBI" id="CHEBI:18420"/>
    </ligand>
</feature>
<evidence type="ECO:0000256" key="1">
    <source>
        <dbReference type="ARBA" id="ARBA00001946"/>
    </source>
</evidence>
<comment type="caution">
    <text evidence="10">The sequence shown here is derived from an EMBL/GenBank/DDBJ whole genome shotgun (WGS) entry which is preliminary data.</text>
</comment>
<gene>
    <name evidence="8" type="primary">vapC</name>
    <name evidence="10" type="ORF">G3O08_11490</name>
</gene>